<feature type="domain" description="Response regulatory" evidence="14">
    <location>
        <begin position="391"/>
        <end position="507"/>
    </location>
</feature>
<sequence length="605" mass="68918">MRSEGDELLDFIKRWYWYDWMMFVIRTILFVSLLFTLEHVSDKLTVPFWLGALWGIMAFFIPWVCLQRHYTYYLVSEMVISGGLCLYTVSLFPEAYVAFLGPAFMIASNSAQKSYRWSGPMTIFVFPALFAELSEPSNLMTMIFQFGLIYAVGFAFQLLVVTHRQSEMIRDQYAVLEHYSSQVERMTLAEERNRLSKDLHDTMGHSFTSIMMGLETLRSEVRTSEGERKLDSLLKLTRGSLDEVRQYLHQVGAAQDSLTLVESLRALTAEFQALTKVTVRIRTSGEEVQVSKQVKMTLYRCLQESLTNAVRHGQAGEIAVSLQFEEKQIRLVVQDNGVGTEELRAGFGLTAMKERASDLQGQVSIHSKPDEGTVVTCTLPWQGEQQEEAIRLLLVDDQPCIRESLQVMLEREKDLQVVGLAEDGEQAMEQCERLRPHVVLMDFNMPRMDGVEAAKLMKQKYPDVRVLILTTFQETEKAVEALRSGIDGYLLKSSEPQELSETIRLVHRGVMMISQDVTNQLIQNYGGAVSREQPAEPDKRFSPSGLTPREMDIMLCLSKGLRYKAIAAKLYLSEGTVRNYASTIYTKLGVRNREEALQRVFGNQV</sequence>
<keyword evidence="11" id="KW-0472">Membrane</keyword>
<dbReference type="PROSITE" id="PS50109">
    <property type="entry name" value="HIS_KIN"/>
    <property type="match status" value="1"/>
</dbReference>
<evidence type="ECO:0000313" key="15">
    <source>
        <dbReference type="EMBL" id="AFC32927.1"/>
    </source>
</evidence>
<keyword evidence="6" id="KW-0902">Two-component regulatory system</keyword>
<gene>
    <name evidence="15" type="ORF">PM3016_6295</name>
</gene>
<dbReference type="Gene3D" id="3.30.565.10">
    <property type="entry name" value="Histidine kinase-like ATPase, C-terminal domain"/>
    <property type="match status" value="1"/>
</dbReference>
<dbReference type="GO" id="GO:0016020">
    <property type="term" value="C:membrane"/>
    <property type="evidence" value="ECO:0007669"/>
    <property type="project" value="InterPro"/>
</dbReference>
<dbReference type="Pfam" id="PF07730">
    <property type="entry name" value="HisKA_3"/>
    <property type="match status" value="1"/>
</dbReference>
<evidence type="ECO:0000256" key="2">
    <source>
        <dbReference type="ARBA" id="ARBA00022679"/>
    </source>
</evidence>
<evidence type="ECO:0000256" key="5">
    <source>
        <dbReference type="ARBA" id="ARBA00022840"/>
    </source>
</evidence>
<feature type="domain" description="Histidine kinase" evidence="13">
    <location>
        <begin position="198"/>
        <end position="383"/>
    </location>
</feature>
<dbReference type="InterPro" id="IPR058245">
    <property type="entry name" value="NreC/VraR/RcsB-like_REC"/>
</dbReference>
<evidence type="ECO:0000256" key="10">
    <source>
        <dbReference type="PROSITE-ProRule" id="PRU00169"/>
    </source>
</evidence>
<evidence type="ECO:0000313" key="16">
    <source>
        <dbReference type="Proteomes" id="UP000007523"/>
    </source>
</evidence>
<dbReference type="InterPro" id="IPR039420">
    <property type="entry name" value="WalR-like"/>
</dbReference>
<dbReference type="Gene3D" id="1.20.5.1930">
    <property type="match status" value="1"/>
</dbReference>
<dbReference type="KEGG" id="pmq:PM3016_6295"/>
<dbReference type="PROSITE" id="PS50043">
    <property type="entry name" value="HTH_LUXR_2"/>
    <property type="match status" value="1"/>
</dbReference>
<dbReference type="CDD" id="cd17535">
    <property type="entry name" value="REC_NarL-like"/>
    <property type="match status" value="1"/>
</dbReference>
<dbReference type="Pfam" id="PF00072">
    <property type="entry name" value="Response_reg"/>
    <property type="match status" value="1"/>
</dbReference>
<keyword evidence="8" id="KW-0238">DNA-binding</keyword>
<dbReference type="PANTHER" id="PTHR43214">
    <property type="entry name" value="TWO-COMPONENT RESPONSE REGULATOR"/>
    <property type="match status" value="1"/>
</dbReference>
<evidence type="ECO:0000256" key="9">
    <source>
        <dbReference type="ARBA" id="ARBA00023163"/>
    </source>
</evidence>
<dbReference type="InterPro" id="IPR003594">
    <property type="entry name" value="HATPase_dom"/>
</dbReference>
<keyword evidence="3" id="KW-0547">Nucleotide-binding</keyword>
<evidence type="ECO:0000256" key="6">
    <source>
        <dbReference type="ARBA" id="ARBA00023012"/>
    </source>
</evidence>
<keyword evidence="1 10" id="KW-0597">Phosphoprotein</keyword>
<evidence type="ECO:0000256" key="1">
    <source>
        <dbReference type="ARBA" id="ARBA00022553"/>
    </source>
</evidence>
<dbReference type="Pfam" id="PF02518">
    <property type="entry name" value="HATPase_c"/>
    <property type="match status" value="1"/>
</dbReference>
<keyword evidence="11" id="KW-1133">Transmembrane helix</keyword>
<evidence type="ECO:0000259" key="13">
    <source>
        <dbReference type="PROSITE" id="PS50109"/>
    </source>
</evidence>
<dbReference type="PANTHER" id="PTHR43214:SF24">
    <property type="entry name" value="TRANSCRIPTIONAL REGULATORY PROTEIN NARL-RELATED"/>
    <property type="match status" value="1"/>
</dbReference>
<keyword evidence="4" id="KW-0418">Kinase</keyword>
<dbReference type="GO" id="GO:0003677">
    <property type="term" value="F:DNA binding"/>
    <property type="evidence" value="ECO:0007669"/>
    <property type="project" value="UniProtKB-KW"/>
</dbReference>
<dbReference type="Proteomes" id="UP000007523">
    <property type="component" value="Chromosome"/>
</dbReference>
<dbReference type="Gene3D" id="3.40.50.2300">
    <property type="match status" value="1"/>
</dbReference>
<dbReference type="InterPro" id="IPR000792">
    <property type="entry name" value="Tscrpt_reg_LuxR_C"/>
</dbReference>
<dbReference type="SUPFAM" id="SSF52172">
    <property type="entry name" value="CheY-like"/>
    <property type="match status" value="1"/>
</dbReference>
<dbReference type="CDD" id="cd16917">
    <property type="entry name" value="HATPase_UhpB-NarQ-NarX-like"/>
    <property type="match status" value="1"/>
</dbReference>
<feature type="domain" description="HTH luxR-type" evidence="12">
    <location>
        <begin position="539"/>
        <end position="604"/>
    </location>
</feature>
<dbReference type="GO" id="GO:0005524">
    <property type="term" value="F:ATP binding"/>
    <property type="evidence" value="ECO:0007669"/>
    <property type="project" value="UniProtKB-KW"/>
</dbReference>
<dbReference type="PRINTS" id="PR00038">
    <property type="entry name" value="HTHLUXR"/>
</dbReference>
<reference evidence="15 16" key="1">
    <citation type="journal article" date="2012" name="J. Bacteriol.">
        <title>Complete Genome Sequence of Paenibacillus mucilaginosus 3016, a Bacterium Functional as Microbial Fertilizer.</title>
        <authorList>
            <person name="Ma M."/>
            <person name="Wang Z."/>
            <person name="Li L."/>
            <person name="Jiang X."/>
            <person name="Guan D."/>
            <person name="Cao F."/>
            <person name="Chen H."/>
            <person name="Wang X."/>
            <person name="Shen D."/>
            <person name="Du B."/>
            <person name="Li J."/>
        </authorList>
    </citation>
    <scope>NUCLEOTIDE SEQUENCE [LARGE SCALE GENOMIC DNA]</scope>
    <source>
        <strain evidence="15 16">3016</strain>
    </source>
</reference>
<keyword evidence="11" id="KW-0812">Transmembrane</keyword>
<keyword evidence="9" id="KW-0804">Transcription</keyword>
<keyword evidence="7" id="KW-0805">Transcription regulation</keyword>
<organism evidence="15 16">
    <name type="scientific">Paenibacillus mucilaginosus 3016</name>
    <dbReference type="NCBI Taxonomy" id="1116391"/>
    <lineage>
        <taxon>Bacteria</taxon>
        <taxon>Bacillati</taxon>
        <taxon>Bacillota</taxon>
        <taxon>Bacilli</taxon>
        <taxon>Bacillales</taxon>
        <taxon>Paenibacillaceae</taxon>
        <taxon>Paenibacillus</taxon>
    </lineage>
</organism>
<keyword evidence="5" id="KW-0067">ATP-binding</keyword>
<dbReference type="CDD" id="cd06170">
    <property type="entry name" value="LuxR_C_like"/>
    <property type="match status" value="1"/>
</dbReference>
<dbReference type="SUPFAM" id="SSF55874">
    <property type="entry name" value="ATPase domain of HSP90 chaperone/DNA topoisomerase II/histidine kinase"/>
    <property type="match status" value="1"/>
</dbReference>
<dbReference type="InterPro" id="IPR011006">
    <property type="entry name" value="CheY-like_superfamily"/>
</dbReference>
<dbReference type="EMBL" id="CP003235">
    <property type="protein sequence ID" value="AFC32927.1"/>
    <property type="molecule type" value="Genomic_DNA"/>
</dbReference>
<keyword evidence="2" id="KW-0808">Transferase</keyword>
<evidence type="ECO:0000256" key="8">
    <source>
        <dbReference type="ARBA" id="ARBA00023125"/>
    </source>
</evidence>
<dbReference type="PROSITE" id="PS50110">
    <property type="entry name" value="RESPONSE_REGULATORY"/>
    <property type="match status" value="1"/>
</dbReference>
<dbReference type="InterPro" id="IPR005467">
    <property type="entry name" value="His_kinase_dom"/>
</dbReference>
<dbReference type="GO" id="GO:0046983">
    <property type="term" value="F:protein dimerization activity"/>
    <property type="evidence" value="ECO:0007669"/>
    <property type="project" value="InterPro"/>
</dbReference>
<dbReference type="InterPro" id="IPR011712">
    <property type="entry name" value="Sig_transdc_His_kin_sub3_dim/P"/>
</dbReference>
<name>H6NDX4_9BACL</name>
<dbReference type="GO" id="GO:0000155">
    <property type="term" value="F:phosphorelay sensor kinase activity"/>
    <property type="evidence" value="ECO:0007669"/>
    <property type="project" value="InterPro"/>
</dbReference>
<evidence type="ECO:0000259" key="14">
    <source>
        <dbReference type="PROSITE" id="PS50110"/>
    </source>
</evidence>
<feature type="transmembrane region" description="Helical" evidence="11">
    <location>
        <begin position="70"/>
        <end position="93"/>
    </location>
</feature>
<evidence type="ECO:0000256" key="7">
    <source>
        <dbReference type="ARBA" id="ARBA00023015"/>
    </source>
</evidence>
<dbReference type="GO" id="GO:0006355">
    <property type="term" value="P:regulation of DNA-templated transcription"/>
    <property type="evidence" value="ECO:0007669"/>
    <property type="project" value="InterPro"/>
</dbReference>
<protein>
    <submittedName>
        <fullName evidence="15">LuxR family two component transcriptional regulator</fullName>
    </submittedName>
</protein>
<dbReference type="InterPro" id="IPR001789">
    <property type="entry name" value="Sig_transdc_resp-reg_receiver"/>
</dbReference>
<feature type="transmembrane region" description="Helical" evidence="11">
    <location>
        <begin position="143"/>
        <end position="161"/>
    </location>
</feature>
<accession>H6NDX4</accession>
<feature type="transmembrane region" description="Helical" evidence="11">
    <location>
        <begin position="44"/>
        <end position="64"/>
    </location>
</feature>
<dbReference type="SMART" id="SM00387">
    <property type="entry name" value="HATPase_c"/>
    <property type="match status" value="1"/>
</dbReference>
<feature type="transmembrane region" description="Helical" evidence="11">
    <location>
        <begin position="20"/>
        <end position="37"/>
    </location>
</feature>
<keyword evidence="16" id="KW-1185">Reference proteome</keyword>
<dbReference type="SMART" id="SM00421">
    <property type="entry name" value="HTH_LUXR"/>
    <property type="match status" value="1"/>
</dbReference>
<evidence type="ECO:0000259" key="12">
    <source>
        <dbReference type="PROSITE" id="PS50043"/>
    </source>
</evidence>
<evidence type="ECO:0000256" key="4">
    <source>
        <dbReference type="ARBA" id="ARBA00022777"/>
    </source>
</evidence>
<dbReference type="InterPro" id="IPR016032">
    <property type="entry name" value="Sig_transdc_resp-reg_C-effctor"/>
</dbReference>
<evidence type="ECO:0000256" key="3">
    <source>
        <dbReference type="ARBA" id="ARBA00022741"/>
    </source>
</evidence>
<feature type="transmembrane region" description="Helical" evidence="11">
    <location>
        <begin position="114"/>
        <end position="131"/>
    </location>
</feature>
<dbReference type="SMART" id="SM00448">
    <property type="entry name" value="REC"/>
    <property type="match status" value="1"/>
</dbReference>
<feature type="modified residue" description="4-aspartylphosphate" evidence="10">
    <location>
        <position position="442"/>
    </location>
</feature>
<dbReference type="Pfam" id="PF00196">
    <property type="entry name" value="GerE"/>
    <property type="match status" value="1"/>
</dbReference>
<dbReference type="AlphaFoldDB" id="H6NDX4"/>
<dbReference type="RefSeq" id="WP_014372102.1">
    <property type="nucleotide sequence ID" value="NC_016935.1"/>
</dbReference>
<evidence type="ECO:0000256" key="11">
    <source>
        <dbReference type="SAM" id="Phobius"/>
    </source>
</evidence>
<dbReference type="SUPFAM" id="SSF46894">
    <property type="entry name" value="C-terminal effector domain of the bipartite response regulators"/>
    <property type="match status" value="1"/>
</dbReference>
<dbReference type="InterPro" id="IPR036890">
    <property type="entry name" value="HATPase_C_sf"/>
</dbReference>
<dbReference type="HOGENOM" id="CLU_000445_20_15_9"/>
<proteinExistence type="predicted"/>
<dbReference type="STRING" id="1116391.PM3016_6295"/>